<dbReference type="PROSITE" id="PS50873">
    <property type="entry name" value="PEROXIDASE_4"/>
    <property type="match status" value="2"/>
</dbReference>
<keyword evidence="6 9" id="KW-0376">Hydrogen peroxide</keyword>
<dbReference type="FunFam" id="1.10.420.10:FF:000004">
    <property type="entry name" value="Catalase-peroxidase"/>
    <property type="match status" value="1"/>
</dbReference>
<dbReference type="GO" id="GO:0042744">
    <property type="term" value="P:hydrogen peroxide catabolic process"/>
    <property type="evidence" value="ECO:0007669"/>
    <property type="project" value="UniProtKB-KW"/>
</dbReference>
<keyword evidence="4 9" id="KW-0560">Oxidoreductase</keyword>
<keyword evidence="3 9" id="KW-0479">Metal-binding</keyword>
<evidence type="ECO:0000256" key="7">
    <source>
        <dbReference type="ARBA" id="ARBA00049145"/>
    </source>
</evidence>
<dbReference type="PRINTS" id="PR00458">
    <property type="entry name" value="PEROXIDASE"/>
</dbReference>
<feature type="site" description="Transition state stabilizer" evidence="9">
    <location>
        <position position="87"/>
    </location>
</feature>
<gene>
    <name evidence="9" type="primary">katG</name>
    <name evidence="12" type="ORF">BDY17DRAFT_261730</name>
</gene>
<dbReference type="GO" id="GO:0046872">
    <property type="term" value="F:metal ion binding"/>
    <property type="evidence" value="ECO:0007669"/>
    <property type="project" value="UniProtKB-KW"/>
</dbReference>
<dbReference type="Gene3D" id="1.10.420.10">
    <property type="entry name" value="Peroxidase, domain 2"/>
    <property type="match status" value="2"/>
</dbReference>
<dbReference type="NCBIfam" id="NF011635">
    <property type="entry name" value="PRK15061.1"/>
    <property type="match status" value="1"/>
</dbReference>
<evidence type="ECO:0000256" key="8">
    <source>
        <dbReference type="ARBA" id="ARBA00051651"/>
    </source>
</evidence>
<comment type="catalytic activity">
    <reaction evidence="8 9 10">
        <text>H2O2 + AH2 = A + 2 H2O</text>
        <dbReference type="Rhea" id="RHEA:30275"/>
        <dbReference type="ChEBI" id="CHEBI:13193"/>
        <dbReference type="ChEBI" id="CHEBI:15377"/>
        <dbReference type="ChEBI" id="CHEBI:16240"/>
        <dbReference type="ChEBI" id="CHEBI:17499"/>
        <dbReference type="EC" id="1.11.1.21"/>
    </reaction>
</comment>
<feature type="domain" description="Plant heme peroxidase family profile" evidence="11">
    <location>
        <begin position="124"/>
        <end position="409"/>
    </location>
</feature>
<feature type="active site" description="Proton acceptor" evidence="9">
    <location>
        <position position="91"/>
    </location>
</feature>
<dbReference type="PANTHER" id="PTHR30555:SF0">
    <property type="entry name" value="CATALASE-PEROXIDASE"/>
    <property type="match status" value="1"/>
</dbReference>
<comment type="catalytic activity">
    <reaction evidence="7 9 10">
        <text>2 H2O2 = O2 + 2 H2O</text>
        <dbReference type="Rhea" id="RHEA:20309"/>
        <dbReference type="ChEBI" id="CHEBI:15377"/>
        <dbReference type="ChEBI" id="CHEBI:15379"/>
        <dbReference type="ChEBI" id="CHEBI:16240"/>
        <dbReference type="EC" id="1.11.1.21"/>
    </reaction>
</comment>
<evidence type="ECO:0000259" key="11">
    <source>
        <dbReference type="PROSITE" id="PS50873"/>
    </source>
</evidence>
<evidence type="ECO:0000256" key="9">
    <source>
        <dbReference type="HAMAP-Rule" id="MF_03108"/>
    </source>
</evidence>
<dbReference type="GO" id="GO:0004096">
    <property type="term" value="F:catalase activity"/>
    <property type="evidence" value="ECO:0007669"/>
    <property type="project" value="UniProtKB-UniRule"/>
</dbReference>
<keyword evidence="5 9" id="KW-0408">Iron</keyword>
<dbReference type="InterPro" id="IPR019794">
    <property type="entry name" value="Peroxidases_AS"/>
</dbReference>
<dbReference type="PANTHER" id="PTHR30555">
    <property type="entry name" value="HYDROPEROXIDASE I, BIFUNCTIONAL CATALASE-PEROXIDASE"/>
    <property type="match status" value="1"/>
</dbReference>
<dbReference type="InterPro" id="IPR019793">
    <property type="entry name" value="Peroxidases_heam-ligand_BS"/>
</dbReference>
<proteinExistence type="inferred from homology"/>
<dbReference type="Pfam" id="PF00141">
    <property type="entry name" value="peroxidase"/>
    <property type="match status" value="2"/>
</dbReference>
<dbReference type="PROSITE" id="PS00435">
    <property type="entry name" value="PEROXIDASE_1"/>
    <property type="match status" value="1"/>
</dbReference>
<evidence type="ECO:0000256" key="1">
    <source>
        <dbReference type="ARBA" id="ARBA00022559"/>
    </source>
</evidence>
<evidence type="ECO:0000256" key="2">
    <source>
        <dbReference type="ARBA" id="ARBA00022617"/>
    </source>
</evidence>
<dbReference type="PROSITE" id="PS00436">
    <property type="entry name" value="PEROXIDASE_2"/>
    <property type="match status" value="1"/>
</dbReference>
<dbReference type="GO" id="GO:0005829">
    <property type="term" value="C:cytosol"/>
    <property type="evidence" value="ECO:0007669"/>
    <property type="project" value="TreeGrafter"/>
</dbReference>
<dbReference type="EMBL" id="MU001632">
    <property type="protein sequence ID" value="KAF2486454.1"/>
    <property type="molecule type" value="Genomic_DNA"/>
</dbReference>
<dbReference type="NCBIfam" id="TIGR00198">
    <property type="entry name" value="cat_per_HPI"/>
    <property type="match status" value="1"/>
</dbReference>
<protein>
    <recommendedName>
        <fullName evidence="9 10">Catalase-peroxidase</fullName>
        <shortName evidence="9">CP</shortName>
        <ecNumber evidence="9 10">1.11.1.21</ecNumber>
    </recommendedName>
    <alternativeName>
        <fullName evidence="9">Peroxidase/catalase</fullName>
    </alternativeName>
</protein>
<dbReference type="CDD" id="cd08200">
    <property type="entry name" value="catalase_peroxidase_2"/>
    <property type="match status" value="1"/>
</dbReference>
<name>A0A6A6Q369_9PEZI</name>
<dbReference type="FunFam" id="1.10.520.10:FF:000002">
    <property type="entry name" value="Catalase-peroxidase"/>
    <property type="match status" value="1"/>
</dbReference>
<dbReference type="SUPFAM" id="SSF48113">
    <property type="entry name" value="Heme-dependent peroxidases"/>
    <property type="match status" value="2"/>
</dbReference>
<dbReference type="Proteomes" id="UP000799767">
    <property type="component" value="Unassembled WGS sequence"/>
</dbReference>
<dbReference type="AlphaFoldDB" id="A0A6A6Q369"/>
<comment type="similarity">
    <text evidence="9 10">Belongs to the peroxidase family. Peroxidase/catalase subfamily.</text>
</comment>
<evidence type="ECO:0000256" key="4">
    <source>
        <dbReference type="ARBA" id="ARBA00023002"/>
    </source>
</evidence>
<keyword evidence="2 9" id="KW-0349">Heme</keyword>
<dbReference type="InterPro" id="IPR000763">
    <property type="entry name" value="Catalase_peroxidase"/>
</dbReference>
<evidence type="ECO:0000256" key="6">
    <source>
        <dbReference type="ARBA" id="ARBA00023324"/>
    </source>
</evidence>
<evidence type="ECO:0000313" key="13">
    <source>
        <dbReference type="Proteomes" id="UP000799767"/>
    </source>
</evidence>
<keyword evidence="1 9" id="KW-0575">Peroxidase</keyword>
<feature type="cross-link" description="Tryptophyl-tyrosyl-methioninium (Tyr-Met) (with Trp-90)" evidence="9">
    <location>
        <begin position="224"/>
        <end position="250"/>
    </location>
</feature>
<organism evidence="12 13">
    <name type="scientific">Neohortaea acidophila</name>
    <dbReference type="NCBI Taxonomy" id="245834"/>
    <lineage>
        <taxon>Eukaryota</taxon>
        <taxon>Fungi</taxon>
        <taxon>Dikarya</taxon>
        <taxon>Ascomycota</taxon>
        <taxon>Pezizomycotina</taxon>
        <taxon>Dothideomycetes</taxon>
        <taxon>Dothideomycetidae</taxon>
        <taxon>Mycosphaerellales</taxon>
        <taxon>Teratosphaeriaceae</taxon>
        <taxon>Neohortaea</taxon>
    </lineage>
</organism>
<evidence type="ECO:0000256" key="5">
    <source>
        <dbReference type="ARBA" id="ARBA00023004"/>
    </source>
</evidence>
<sequence length="735" mass="81646">MAECPVKNHNVAGQGTQNQDWWPNELKLNILRQHDAGSNPHDADFNYAAAFKSIDYEGLKKDLHAVMTDSQDWWPADFGHYGGLFIRMAWHSAGTYRLYDGRGGGGQGQQRFAPLNSWPDNGNLDKARRLLWPVKQKYGNKISWADLFLLTGNVALESMGFKTYGFAGGRPDTYRADESTYWGAETTWLTDDVRFNSTGVAKNTDVYNRELEEPLGASVMGLIYVNPEGPNGQPDPVASGRDIRDTFGRMGMNDYETVALIAGGHAFGKTHGAAPDSYNGPEPNAADVEQMGFGWKGGYKSGKGADSITSGLEVTWSPEPTKWTNKYLEYLFQFEWELEKSPAGANQFVAKNAEATIPHPTDPSKKRKPTMLVSDLALRYDKTYEPIARHFKDNFDELTLAFSKAWFKLLHRDMGPRPRWLGPEVPKESFTWEDPIPIPDGPHIDDKDAAELKKQILATGIDPATLIYTAWSSASTFRGGDKRGGANGAHIRLEPQKGWEVSEPKQLQEVLSALEKIQSGFTSKKVSIADLIVLGGNAALEKASGVAVPFTGGRGDASQEWTEIDSFKYLNPYADGFRNYGRGTSRVKTEQFLVDKADLLTLTPVELTVLVGGLRTLNANYQRSQHGVLTATPGKLSNDFFVNLLDMSVDWKATDDTKEIFDGIDRKTGSKKWSATRFDLIFGSHPELRAIAEVYAGADGNEKFIKDFVKAWDKVMMLDRYDVRLETGKGEVARL</sequence>
<comment type="cofactor">
    <cofactor evidence="9">
        <name>heme b</name>
        <dbReference type="ChEBI" id="CHEBI:60344"/>
    </cofactor>
    <text evidence="9">Binds 1 heme b (iron(II)-protoporphyrin IX) group per monomer.</text>
</comment>
<evidence type="ECO:0000256" key="10">
    <source>
        <dbReference type="RuleBase" id="RU003451"/>
    </source>
</evidence>
<dbReference type="InterPro" id="IPR002016">
    <property type="entry name" value="Haem_peroxidase"/>
</dbReference>
<dbReference type="GO" id="GO:0020037">
    <property type="term" value="F:heme binding"/>
    <property type="evidence" value="ECO:0007669"/>
    <property type="project" value="InterPro"/>
</dbReference>
<feature type="domain" description="Plant heme peroxidase family profile" evidence="11">
    <location>
        <begin position="457"/>
        <end position="735"/>
    </location>
</feature>
<evidence type="ECO:0000313" key="12">
    <source>
        <dbReference type="EMBL" id="KAF2486454.1"/>
    </source>
</evidence>
<keyword evidence="13" id="KW-1185">Reference proteome</keyword>
<reference evidence="12" key="1">
    <citation type="journal article" date="2020" name="Stud. Mycol.">
        <title>101 Dothideomycetes genomes: a test case for predicting lifestyles and emergence of pathogens.</title>
        <authorList>
            <person name="Haridas S."/>
            <person name="Albert R."/>
            <person name="Binder M."/>
            <person name="Bloem J."/>
            <person name="Labutti K."/>
            <person name="Salamov A."/>
            <person name="Andreopoulos B."/>
            <person name="Baker S."/>
            <person name="Barry K."/>
            <person name="Bills G."/>
            <person name="Bluhm B."/>
            <person name="Cannon C."/>
            <person name="Castanera R."/>
            <person name="Culley D."/>
            <person name="Daum C."/>
            <person name="Ezra D."/>
            <person name="Gonzalez J."/>
            <person name="Henrissat B."/>
            <person name="Kuo A."/>
            <person name="Liang C."/>
            <person name="Lipzen A."/>
            <person name="Lutzoni F."/>
            <person name="Magnuson J."/>
            <person name="Mondo S."/>
            <person name="Nolan M."/>
            <person name="Ohm R."/>
            <person name="Pangilinan J."/>
            <person name="Park H.-J."/>
            <person name="Ramirez L."/>
            <person name="Alfaro M."/>
            <person name="Sun H."/>
            <person name="Tritt A."/>
            <person name="Yoshinaga Y."/>
            <person name="Zwiers L.-H."/>
            <person name="Turgeon B."/>
            <person name="Goodwin S."/>
            <person name="Spatafora J."/>
            <person name="Crous P."/>
            <person name="Grigoriev I."/>
        </authorList>
    </citation>
    <scope>NUCLEOTIDE SEQUENCE</scope>
    <source>
        <strain evidence="12">CBS 113389</strain>
    </source>
</reference>
<comment type="PTM">
    <text evidence="9">Formation of the three residue Trp-Tyr-Met cross-link is important for the catalase, but not the peroxidase activity of the enzyme.</text>
</comment>
<feature type="binding site" description="axial binding residue" evidence="9">
    <location>
        <position position="265"/>
    </location>
    <ligand>
        <name>heme</name>
        <dbReference type="ChEBI" id="CHEBI:30413"/>
    </ligand>
    <ligandPart>
        <name>Fe</name>
        <dbReference type="ChEBI" id="CHEBI:18248"/>
    </ligandPart>
</feature>
<evidence type="ECO:0000256" key="3">
    <source>
        <dbReference type="ARBA" id="ARBA00022723"/>
    </source>
</evidence>
<dbReference type="PRINTS" id="PR00460">
    <property type="entry name" value="BPEROXIDASE"/>
</dbReference>
<dbReference type="HAMAP" id="MF_01961">
    <property type="entry name" value="Catal_peroxid"/>
    <property type="match status" value="1"/>
</dbReference>
<dbReference type="OrthoDB" id="407695at2759"/>
<dbReference type="InterPro" id="IPR010255">
    <property type="entry name" value="Haem_peroxidase_sf"/>
</dbReference>
<dbReference type="EC" id="1.11.1.21" evidence="9 10"/>
<dbReference type="GO" id="GO:0070301">
    <property type="term" value="P:cellular response to hydrogen peroxide"/>
    <property type="evidence" value="ECO:0007669"/>
    <property type="project" value="TreeGrafter"/>
</dbReference>
<accession>A0A6A6Q369</accession>
<dbReference type="Gene3D" id="1.10.520.10">
    <property type="match status" value="2"/>
</dbReference>
<comment type="caution">
    <text evidence="9">Lacks conserved residue(s) required for the propagation of feature annotation.</text>
</comment>